<dbReference type="EMBL" id="KV427545">
    <property type="protein sequence ID" value="KZV77809.1"/>
    <property type="molecule type" value="Genomic_DNA"/>
</dbReference>
<dbReference type="InParanoid" id="A0A165YYE1"/>
<evidence type="ECO:0000313" key="2">
    <source>
        <dbReference type="Proteomes" id="UP000077266"/>
    </source>
</evidence>
<dbReference type="AlphaFoldDB" id="A0A165YYE1"/>
<sequence>MDTDRVALLNATVTRRSRRLSAVSEPGICCPRVAASSIHSRGYSVVQGHSGPADLTA</sequence>
<evidence type="ECO:0000313" key="1">
    <source>
        <dbReference type="EMBL" id="KZV77809.1"/>
    </source>
</evidence>
<name>A0A165YYE1_EXIGL</name>
<proteinExistence type="predicted"/>
<protein>
    <submittedName>
        <fullName evidence="1">Uncharacterized protein</fullName>
    </submittedName>
</protein>
<reference evidence="1 2" key="1">
    <citation type="journal article" date="2016" name="Mol. Biol. Evol.">
        <title>Comparative Genomics of Early-Diverging Mushroom-Forming Fungi Provides Insights into the Origins of Lignocellulose Decay Capabilities.</title>
        <authorList>
            <person name="Nagy L.G."/>
            <person name="Riley R."/>
            <person name="Tritt A."/>
            <person name="Adam C."/>
            <person name="Daum C."/>
            <person name="Floudas D."/>
            <person name="Sun H."/>
            <person name="Yadav J.S."/>
            <person name="Pangilinan J."/>
            <person name="Larsson K.H."/>
            <person name="Matsuura K."/>
            <person name="Barry K."/>
            <person name="Labutti K."/>
            <person name="Kuo R."/>
            <person name="Ohm R.A."/>
            <person name="Bhattacharya S.S."/>
            <person name="Shirouzu T."/>
            <person name="Yoshinaga Y."/>
            <person name="Martin F.M."/>
            <person name="Grigoriev I.V."/>
            <person name="Hibbett D.S."/>
        </authorList>
    </citation>
    <scope>NUCLEOTIDE SEQUENCE [LARGE SCALE GENOMIC DNA]</scope>
    <source>
        <strain evidence="1 2">HHB12029</strain>
    </source>
</reference>
<keyword evidence="2" id="KW-1185">Reference proteome</keyword>
<gene>
    <name evidence="1" type="ORF">EXIGLDRAFT_847962</name>
</gene>
<organism evidence="1 2">
    <name type="scientific">Exidia glandulosa HHB12029</name>
    <dbReference type="NCBI Taxonomy" id="1314781"/>
    <lineage>
        <taxon>Eukaryota</taxon>
        <taxon>Fungi</taxon>
        <taxon>Dikarya</taxon>
        <taxon>Basidiomycota</taxon>
        <taxon>Agaricomycotina</taxon>
        <taxon>Agaricomycetes</taxon>
        <taxon>Auriculariales</taxon>
        <taxon>Exidiaceae</taxon>
        <taxon>Exidia</taxon>
    </lineage>
</organism>
<dbReference type="Proteomes" id="UP000077266">
    <property type="component" value="Unassembled WGS sequence"/>
</dbReference>
<accession>A0A165YYE1</accession>
<feature type="non-terminal residue" evidence="1">
    <location>
        <position position="57"/>
    </location>
</feature>